<dbReference type="Pfam" id="PF00498">
    <property type="entry name" value="FHA"/>
    <property type="match status" value="1"/>
</dbReference>
<evidence type="ECO:0000256" key="1">
    <source>
        <dbReference type="SAM" id="Phobius"/>
    </source>
</evidence>
<dbReference type="PANTHER" id="PTHR23308">
    <property type="entry name" value="NUCLEAR INHIBITOR OF PROTEIN PHOSPHATASE-1"/>
    <property type="match status" value="1"/>
</dbReference>
<dbReference type="EMBL" id="JACJSV010000006">
    <property type="protein sequence ID" value="MBD2599345.1"/>
    <property type="molecule type" value="Genomic_DNA"/>
</dbReference>
<keyword evidence="1" id="KW-0472">Membrane</keyword>
<dbReference type="PROSITE" id="PS50006">
    <property type="entry name" value="FHA_DOMAIN"/>
    <property type="match status" value="1"/>
</dbReference>
<protein>
    <submittedName>
        <fullName evidence="3">FHA domain-containing protein</fullName>
    </submittedName>
</protein>
<dbReference type="InterPro" id="IPR008984">
    <property type="entry name" value="SMAD_FHA_dom_sf"/>
</dbReference>
<keyword evidence="1" id="KW-1133">Transmembrane helix</keyword>
<name>A0ABR8G841_MICVR</name>
<dbReference type="Proteomes" id="UP000648873">
    <property type="component" value="Unassembled WGS sequence"/>
</dbReference>
<dbReference type="SUPFAM" id="SSF49879">
    <property type="entry name" value="SMAD/FHA domain"/>
    <property type="match status" value="1"/>
</dbReference>
<organism evidence="3 4">
    <name type="scientific">Microcystis viridis FACHB-1342</name>
    <dbReference type="NCBI Taxonomy" id="2692900"/>
    <lineage>
        <taxon>Bacteria</taxon>
        <taxon>Bacillati</taxon>
        <taxon>Cyanobacteriota</taxon>
        <taxon>Cyanophyceae</taxon>
        <taxon>Oscillatoriophycideae</taxon>
        <taxon>Chroococcales</taxon>
        <taxon>Microcystaceae</taxon>
        <taxon>Microcystis</taxon>
    </lineage>
</organism>
<dbReference type="InterPro" id="IPR050923">
    <property type="entry name" value="Cell_Proc_Reg/RNA_Proc"/>
</dbReference>
<proteinExistence type="predicted"/>
<reference evidence="3 4" key="1">
    <citation type="journal article" date="2020" name="ISME J.">
        <title>Comparative genomics reveals insights into cyanobacterial evolution and habitat adaptation.</title>
        <authorList>
            <person name="Chen M.Y."/>
            <person name="Teng W.K."/>
            <person name="Zhao L."/>
            <person name="Hu C.X."/>
            <person name="Zhou Y.K."/>
            <person name="Han B.P."/>
            <person name="Song L.R."/>
            <person name="Shu W.S."/>
        </authorList>
    </citation>
    <scope>NUCLEOTIDE SEQUENCE [LARGE SCALE GENOMIC DNA]</scope>
    <source>
        <strain evidence="3 4">FACHB-1342</strain>
    </source>
</reference>
<dbReference type="SMART" id="SM00240">
    <property type="entry name" value="FHA"/>
    <property type="match status" value="1"/>
</dbReference>
<evidence type="ECO:0000313" key="3">
    <source>
        <dbReference type="EMBL" id="MBD2599345.1"/>
    </source>
</evidence>
<keyword evidence="1" id="KW-0812">Transmembrane</keyword>
<dbReference type="Gene3D" id="2.60.200.20">
    <property type="match status" value="1"/>
</dbReference>
<sequence length="196" mass="21685">MSNQSPKTQISQLVTVAVQKLQGKVNFQAVNLKKGARVPELRLKNENGSGESKYPLIGDRYLLGRSSSSCDITIRNNVVSQIHCSLQRDPKNPHHFLLTDENSTNGVYMGKRRLKSVSLRHGDTFTLAPPDLANCVTISYYCPPPLWARLLRYGFYGAGGIFGLLVLGIIWESRRVNVYPLPSGVSGPVVVYPRDG</sequence>
<feature type="non-terminal residue" evidence="3">
    <location>
        <position position="196"/>
    </location>
</feature>
<keyword evidence="4" id="KW-1185">Reference proteome</keyword>
<dbReference type="CDD" id="cd00060">
    <property type="entry name" value="FHA"/>
    <property type="match status" value="1"/>
</dbReference>
<accession>A0ABR8G841</accession>
<feature type="transmembrane region" description="Helical" evidence="1">
    <location>
        <begin position="153"/>
        <end position="171"/>
    </location>
</feature>
<dbReference type="RefSeq" id="WP_190537292.1">
    <property type="nucleotide sequence ID" value="NZ_JACJSV010000006.1"/>
</dbReference>
<gene>
    <name evidence="3" type="ORF">H6G40_03555</name>
</gene>
<evidence type="ECO:0000313" key="4">
    <source>
        <dbReference type="Proteomes" id="UP000648873"/>
    </source>
</evidence>
<comment type="caution">
    <text evidence="3">The sequence shown here is derived from an EMBL/GenBank/DDBJ whole genome shotgun (WGS) entry which is preliminary data.</text>
</comment>
<evidence type="ECO:0000259" key="2">
    <source>
        <dbReference type="PROSITE" id="PS50006"/>
    </source>
</evidence>
<feature type="domain" description="FHA" evidence="2">
    <location>
        <begin position="61"/>
        <end position="114"/>
    </location>
</feature>
<dbReference type="InterPro" id="IPR000253">
    <property type="entry name" value="FHA_dom"/>
</dbReference>